<dbReference type="InterPro" id="IPR017871">
    <property type="entry name" value="ABC_transporter-like_CS"/>
</dbReference>
<dbReference type="OrthoDB" id="3282096at2"/>
<dbReference type="GO" id="GO:0016887">
    <property type="term" value="F:ATP hydrolysis activity"/>
    <property type="evidence" value="ECO:0007669"/>
    <property type="project" value="InterPro"/>
</dbReference>
<proteinExistence type="inferred from homology"/>
<protein>
    <submittedName>
        <fullName evidence="6">ATPase component of Mn/Zn ABC transporter</fullName>
    </submittedName>
</protein>
<feature type="domain" description="ABC transporter" evidence="5">
    <location>
        <begin position="24"/>
        <end position="257"/>
    </location>
</feature>
<accession>A0A0U0W1Y6</accession>
<dbReference type="InterPro" id="IPR027417">
    <property type="entry name" value="P-loop_NTPase"/>
</dbReference>
<keyword evidence="2" id="KW-0813">Transport</keyword>
<sequence>MPSWSRWERHSVSRSEPVAHSTALAFTDVSAVRGGRTIWSHATFDVPTGGLVAVIGPNGSGKTTLLHLVLGLISPAGGHLEVFGRRPGQANDGIGYVPQHYADGSGEAVRAADVVLLGLTGRRWAFGRTTAAQRRQVDWALAAVEATGIADRRLSTLSGGQRQRIAIAAALVARPHMLILDEPLASLDLRSQRDIVALLARLHAELGVTILVVSHDLNPLLPILDSAIYLLDGHPRYAPIDDVVDDALLTRLYGIPIQVANTLQGDRYMRSVL</sequence>
<dbReference type="Pfam" id="PF00005">
    <property type="entry name" value="ABC_tran"/>
    <property type="match status" value="1"/>
</dbReference>
<dbReference type="InterPro" id="IPR050153">
    <property type="entry name" value="Metal_Ion_Import_ABC"/>
</dbReference>
<evidence type="ECO:0000256" key="1">
    <source>
        <dbReference type="ARBA" id="ARBA00005417"/>
    </source>
</evidence>
<dbReference type="PROSITE" id="PS50893">
    <property type="entry name" value="ABC_TRANSPORTER_2"/>
    <property type="match status" value="1"/>
</dbReference>
<dbReference type="GO" id="GO:0005524">
    <property type="term" value="F:ATP binding"/>
    <property type="evidence" value="ECO:0007669"/>
    <property type="project" value="UniProtKB-KW"/>
</dbReference>
<evidence type="ECO:0000259" key="5">
    <source>
        <dbReference type="PROSITE" id="PS50893"/>
    </source>
</evidence>
<comment type="similarity">
    <text evidence="1">Belongs to the ABC transporter superfamily.</text>
</comment>
<dbReference type="Proteomes" id="UP000198875">
    <property type="component" value="Unassembled WGS sequence"/>
</dbReference>
<name>A0A0U0W1Y6_MYCBE</name>
<dbReference type="PANTHER" id="PTHR42734:SF17">
    <property type="entry name" value="METAL TRANSPORT SYSTEM ATP-BINDING PROTEIN TM_0124-RELATED"/>
    <property type="match status" value="1"/>
</dbReference>
<dbReference type="EMBL" id="CSTD01000001">
    <property type="protein sequence ID" value="CPR01320.1"/>
    <property type="molecule type" value="Genomic_DNA"/>
</dbReference>
<dbReference type="SMART" id="SM00382">
    <property type="entry name" value="AAA"/>
    <property type="match status" value="1"/>
</dbReference>
<keyword evidence="3" id="KW-0547">Nucleotide-binding</keyword>
<evidence type="ECO:0000256" key="3">
    <source>
        <dbReference type="ARBA" id="ARBA00022741"/>
    </source>
</evidence>
<dbReference type="InterPro" id="IPR003593">
    <property type="entry name" value="AAA+_ATPase"/>
</dbReference>
<dbReference type="InterPro" id="IPR003439">
    <property type="entry name" value="ABC_transporter-like_ATP-bd"/>
</dbReference>
<organism evidence="6 7">
    <name type="scientific">Mycobacterium bohemicum DSM 44277</name>
    <dbReference type="NCBI Taxonomy" id="1236609"/>
    <lineage>
        <taxon>Bacteria</taxon>
        <taxon>Bacillati</taxon>
        <taxon>Actinomycetota</taxon>
        <taxon>Actinomycetes</taxon>
        <taxon>Mycobacteriales</taxon>
        <taxon>Mycobacteriaceae</taxon>
        <taxon>Mycobacterium</taxon>
    </lineage>
</organism>
<keyword evidence="4" id="KW-0067">ATP-binding</keyword>
<evidence type="ECO:0000313" key="6">
    <source>
        <dbReference type="EMBL" id="CPR01320.1"/>
    </source>
</evidence>
<gene>
    <name evidence="6" type="ORF">BN971_00075</name>
</gene>
<evidence type="ECO:0000256" key="4">
    <source>
        <dbReference type="ARBA" id="ARBA00022840"/>
    </source>
</evidence>
<dbReference type="SUPFAM" id="SSF52540">
    <property type="entry name" value="P-loop containing nucleoside triphosphate hydrolases"/>
    <property type="match status" value="1"/>
</dbReference>
<dbReference type="PANTHER" id="PTHR42734">
    <property type="entry name" value="METAL TRANSPORT SYSTEM ATP-BINDING PROTEIN TM_0124-RELATED"/>
    <property type="match status" value="1"/>
</dbReference>
<dbReference type="AlphaFoldDB" id="A0A0U0W1Y6"/>
<dbReference type="PROSITE" id="PS00211">
    <property type="entry name" value="ABC_TRANSPORTER_1"/>
    <property type="match status" value="1"/>
</dbReference>
<reference evidence="6 7" key="1">
    <citation type="submission" date="2015-03" db="EMBL/GenBank/DDBJ databases">
        <authorList>
            <person name="Murphy D."/>
        </authorList>
    </citation>
    <scope>NUCLEOTIDE SEQUENCE [LARGE SCALE GENOMIC DNA]</scope>
    <source>
        <strain evidence="6 7">DSM 44277</strain>
    </source>
</reference>
<evidence type="ECO:0000256" key="2">
    <source>
        <dbReference type="ARBA" id="ARBA00022448"/>
    </source>
</evidence>
<dbReference type="CDD" id="cd03235">
    <property type="entry name" value="ABC_Metallic_Cations"/>
    <property type="match status" value="1"/>
</dbReference>
<evidence type="ECO:0000313" key="7">
    <source>
        <dbReference type="Proteomes" id="UP000198875"/>
    </source>
</evidence>
<dbReference type="Gene3D" id="3.40.50.300">
    <property type="entry name" value="P-loop containing nucleotide triphosphate hydrolases"/>
    <property type="match status" value="1"/>
</dbReference>